<accession>F4SAT8</accession>
<dbReference type="EMBL" id="GL883181">
    <property type="protein sequence ID" value="EGF98222.1"/>
    <property type="molecule type" value="Genomic_DNA"/>
</dbReference>
<feature type="compositionally biased region" description="Polar residues" evidence="1">
    <location>
        <begin position="134"/>
        <end position="146"/>
    </location>
</feature>
<dbReference type="VEuPathDB" id="FungiDB:MELLADRAFT_96061"/>
<feature type="compositionally biased region" description="Polar residues" evidence="1">
    <location>
        <begin position="1"/>
        <end position="23"/>
    </location>
</feature>
<evidence type="ECO:0000313" key="3">
    <source>
        <dbReference type="Proteomes" id="UP000001072"/>
    </source>
</evidence>
<keyword evidence="3" id="KW-1185">Reference proteome</keyword>
<dbReference type="HOGENOM" id="CLU_025212_5_0_1"/>
<evidence type="ECO:0000256" key="1">
    <source>
        <dbReference type="SAM" id="MobiDB-lite"/>
    </source>
</evidence>
<dbReference type="RefSeq" id="XP_007418496.1">
    <property type="nucleotide sequence ID" value="XM_007418434.1"/>
</dbReference>
<evidence type="ECO:0000313" key="2">
    <source>
        <dbReference type="EMBL" id="EGF98222.1"/>
    </source>
</evidence>
<dbReference type="KEGG" id="mlr:MELLADRAFT_96061"/>
<organism evidence="3">
    <name type="scientific">Melampsora larici-populina (strain 98AG31 / pathotype 3-4-7)</name>
    <name type="common">Poplar leaf rust fungus</name>
    <dbReference type="NCBI Taxonomy" id="747676"/>
    <lineage>
        <taxon>Eukaryota</taxon>
        <taxon>Fungi</taxon>
        <taxon>Dikarya</taxon>
        <taxon>Basidiomycota</taxon>
        <taxon>Pucciniomycotina</taxon>
        <taxon>Pucciniomycetes</taxon>
        <taxon>Pucciniales</taxon>
        <taxon>Melampsoraceae</taxon>
        <taxon>Melampsora</taxon>
    </lineage>
</organism>
<name>F4SAT8_MELLP</name>
<reference evidence="3" key="1">
    <citation type="journal article" date="2011" name="Proc. Natl. Acad. Sci. U.S.A.">
        <title>Obligate biotrophy features unraveled by the genomic analysis of rust fungi.</title>
        <authorList>
            <person name="Duplessis S."/>
            <person name="Cuomo C.A."/>
            <person name="Lin Y.-C."/>
            <person name="Aerts A."/>
            <person name="Tisserant E."/>
            <person name="Veneault-Fourrey C."/>
            <person name="Joly D.L."/>
            <person name="Hacquard S."/>
            <person name="Amselem J."/>
            <person name="Cantarel B.L."/>
            <person name="Chiu R."/>
            <person name="Coutinho P.M."/>
            <person name="Feau N."/>
            <person name="Field M."/>
            <person name="Frey P."/>
            <person name="Gelhaye E."/>
            <person name="Goldberg J."/>
            <person name="Grabherr M.G."/>
            <person name="Kodira C.D."/>
            <person name="Kohler A."/>
            <person name="Kuees U."/>
            <person name="Lindquist E.A."/>
            <person name="Lucas S.M."/>
            <person name="Mago R."/>
            <person name="Mauceli E."/>
            <person name="Morin E."/>
            <person name="Murat C."/>
            <person name="Pangilinan J.L."/>
            <person name="Park R."/>
            <person name="Pearson M."/>
            <person name="Quesneville H."/>
            <person name="Rouhier N."/>
            <person name="Sakthikumar S."/>
            <person name="Salamov A.A."/>
            <person name="Schmutz J."/>
            <person name="Selles B."/>
            <person name="Shapiro H."/>
            <person name="Tanguay P."/>
            <person name="Tuskan G.A."/>
            <person name="Henrissat B."/>
            <person name="Van de Peer Y."/>
            <person name="Rouze P."/>
            <person name="Ellis J.G."/>
            <person name="Dodds P.N."/>
            <person name="Schein J.E."/>
            <person name="Zhong S."/>
            <person name="Hamelin R.C."/>
            <person name="Grigoriev I.V."/>
            <person name="Szabo L.J."/>
            <person name="Martin F."/>
        </authorList>
    </citation>
    <scope>NUCLEOTIDE SEQUENCE [LARGE SCALE GENOMIC DNA]</scope>
    <source>
        <strain evidence="3">98AG31 / pathotype 3-4-7</strain>
    </source>
</reference>
<feature type="region of interest" description="Disordered" evidence="1">
    <location>
        <begin position="1"/>
        <end position="146"/>
    </location>
</feature>
<dbReference type="AlphaFoldDB" id="F4SAT8"/>
<feature type="compositionally biased region" description="Acidic residues" evidence="1">
    <location>
        <begin position="72"/>
        <end position="84"/>
    </location>
</feature>
<protein>
    <submittedName>
        <fullName evidence="2">Uncharacterized protein</fullName>
    </submittedName>
</protein>
<gene>
    <name evidence="2" type="ORF">MELLADRAFT_96061</name>
</gene>
<feature type="compositionally biased region" description="Acidic residues" evidence="1">
    <location>
        <begin position="92"/>
        <end position="103"/>
    </location>
</feature>
<proteinExistence type="predicted"/>
<dbReference type="InParanoid" id="F4SAT8"/>
<sequence length="505" mass="56760">MVQITRSGAQQPSPTNQSLSNMSKDARQSTTSQSKKKSNKRPAPAKSTRDKSKRIRAVVDPEPINTQTATIDTDDDNMDDDDYTPSDRLDDINDDDINDEMDDPFSLPPPLPPRPDLEQTQPSSGTLPPPPLQNPRTNVSDSDSSLPTISTYQQVAKQWPQTRISNYTRGKKLDNVVPEKILVEMQAIQELYHHHKKMLAMMGNISLYTLNKAIGEVGRKRKQDGLHLWLSYGIDALNYKMPRSSEIGALGQRNKDLSTMWKAYPVERQEVFQPHIFYYLSGLPQPPRKSDDKADHDEEELIQSLSPEERKELQTLYDEMVCVEKVATVYAKVAAGNPIGNSLPEFNRKSLKCVKQLHDQIHNESNNMWFAYYFIAAATHAASDGKLAEPGWCKEYTSHKEMANYVVNKANFPRMFATHVQGLAVTEVVSQQNGKGTKAATKTITPTDCVKGELSAGLRQELNQQNDYLMLVLLRDFLVAQPSRSSKKKVSSVQDCSASWVKAYA</sequence>
<dbReference type="GeneID" id="18937463"/>
<dbReference type="Proteomes" id="UP000001072">
    <property type="component" value="Unassembled WGS sequence"/>
</dbReference>